<evidence type="ECO:0000256" key="5">
    <source>
        <dbReference type="ARBA" id="ARBA00023004"/>
    </source>
</evidence>
<dbReference type="InterPro" id="IPR019833">
    <property type="entry name" value="Mn/Fe_SOD_BS"/>
</dbReference>
<keyword evidence="4 7" id="KW-0560">Oxidoreductase</keyword>
<evidence type="ECO:0000256" key="4">
    <source>
        <dbReference type="ARBA" id="ARBA00023002"/>
    </source>
</evidence>
<dbReference type="InterPro" id="IPR036324">
    <property type="entry name" value="Mn/Fe_SOD_N_sf"/>
</dbReference>
<reference evidence="10 11" key="1">
    <citation type="submission" date="2017-04" db="EMBL/GenBank/DDBJ databases">
        <authorList>
            <person name="Afonso C.L."/>
            <person name="Miller P.J."/>
            <person name="Scott M.A."/>
            <person name="Spackman E."/>
            <person name="Goraichik I."/>
            <person name="Dimitrov K.M."/>
            <person name="Suarez D.L."/>
            <person name="Swayne D.E."/>
        </authorList>
    </citation>
    <scope>NUCLEOTIDE SEQUENCE [LARGE SCALE GENOMIC DNA]</scope>
    <source>
        <strain evidence="10 11">USBA 355</strain>
    </source>
</reference>
<feature type="domain" description="Manganese/iron superoxide dismutase C-terminal" evidence="9">
    <location>
        <begin position="93"/>
        <end position="195"/>
    </location>
</feature>
<keyword evidence="3 6" id="KW-0479">Metal-binding</keyword>
<dbReference type="InterPro" id="IPR036314">
    <property type="entry name" value="SOD_C_sf"/>
</dbReference>
<comment type="similarity">
    <text evidence="1 7">Belongs to the iron/manganese superoxide dismutase family.</text>
</comment>
<dbReference type="InterPro" id="IPR019831">
    <property type="entry name" value="Mn/Fe_SOD_N"/>
</dbReference>
<evidence type="ECO:0000256" key="6">
    <source>
        <dbReference type="PIRSR" id="PIRSR000349-1"/>
    </source>
</evidence>
<protein>
    <recommendedName>
        <fullName evidence="2 7">Superoxide dismutase</fullName>
        <ecNumber evidence="2 7">1.15.1.1</ecNumber>
    </recommendedName>
</protein>
<gene>
    <name evidence="10" type="ORF">SAMN05428998_13151</name>
</gene>
<keyword evidence="5" id="KW-0408">Iron</keyword>
<dbReference type="Pfam" id="PF00081">
    <property type="entry name" value="Sod_Fe_N"/>
    <property type="match status" value="1"/>
</dbReference>
<dbReference type="RefSeq" id="WP_085125700.1">
    <property type="nucleotide sequence ID" value="NZ_FWZX01000031.1"/>
</dbReference>
<comment type="catalytic activity">
    <reaction evidence="7">
        <text>2 superoxide + 2 H(+) = H2O2 + O2</text>
        <dbReference type="Rhea" id="RHEA:20696"/>
        <dbReference type="ChEBI" id="CHEBI:15378"/>
        <dbReference type="ChEBI" id="CHEBI:15379"/>
        <dbReference type="ChEBI" id="CHEBI:16240"/>
        <dbReference type="ChEBI" id="CHEBI:18421"/>
        <dbReference type="EC" id="1.15.1.1"/>
    </reaction>
</comment>
<dbReference type="PROSITE" id="PS00088">
    <property type="entry name" value="SOD_MN"/>
    <property type="match status" value="1"/>
</dbReference>
<dbReference type="InterPro" id="IPR019832">
    <property type="entry name" value="Mn/Fe_SOD_C"/>
</dbReference>
<dbReference type="AlphaFoldDB" id="A0A1Y6CLN2"/>
<evidence type="ECO:0000256" key="1">
    <source>
        <dbReference type="ARBA" id="ARBA00008714"/>
    </source>
</evidence>
<sequence length="197" mass="21783">MAIELPKLPYAQDALAPAISGNTMSFHYGKHHQAYVNKTNELTQGTELEGKSIEEIVKAAYAGKNQGLINQSAQVWNHTFFWHSMRPNGGGKPTGKVAEAIEKSFGGYDGFADKFKASGAGNFGSGWTWLAAKADGGLEIVNTGNADTLLVRDVKPLIVIDVWEHAYYLDYQNLRPKFIEAYLEKLVNWDFANQNLD</sequence>
<proteinExistence type="inferred from homology"/>
<dbReference type="PRINTS" id="PR01703">
    <property type="entry name" value="MNSODISMTASE"/>
</dbReference>
<dbReference type="SUPFAM" id="SSF46609">
    <property type="entry name" value="Fe,Mn superoxide dismutase (SOD), N-terminal domain"/>
    <property type="match status" value="1"/>
</dbReference>
<evidence type="ECO:0000259" key="9">
    <source>
        <dbReference type="Pfam" id="PF02777"/>
    </source>
</evidence>
<dbReference type="GO" id="GO:0046872">
    <property type="term" value="F:metal ion binding"/>
    <property type="evidence" value="ECO:0007669"/>
    <property type="project" value="UniProtKB-KW"/>
</dbReference>
<feature type="binding site" evidence="6">
    <location>
        <position position="27"/>
    </location>
    <ligand>
        <name>Mn(2+)</name>
        <dbReference type="ChEBI" id="CHEBI:29035"/>
    </ligand>
</feature>
<dbReference type="FunFam" id="1.10.287.990:FF:000002">
    <property type="entry name" value="Superoxide dismutase"/>
    <property type="match status" value="1"/>
</dbReference>
<dbReference type="Pfam" id="PF02777">
    <property type="entry name" value="Sod_Fe_C"/>
    <property type="match status" value="1"/>
</dbReference>
<dbReference type="PANTHER" id="PTHR42769">
    <property type="entry name" value="SUPEROXIDE DISMUTASE"/>
    <property type="match status" value="1"/>
</dbReference>
<feature type="binding site" evidence="6">
    <location>
        <position position="165"/>
    </location>
    <ligand>
        <name>Mn(2+)</name>
        <dbReference type="ChEBI" id="CHEBI:29035"/>
    </ligand>
</feature>
<dbReference type="PIRSF" id="PIRSF000349">
    <property type="entry name" value="SODismutase"/>
    <property type="match status" value="1"/>
</dbReference>
<evidence type="ECO:0000256" key="3">
    <source>
        <dbReference type="ARBA" id="ARBA00022723"/>
    </source>
</evidence>
<dbReference type="EC" id="1.15.1.1" evidence="2 7"/>
<dbReference type="Gene3D" id="1.10.287.990">
    <property type="entry name" value="Fe,Mn superoxide dismutase (SOD) domain"/>
    <property type="match status" value="1"/>
</dbReference>
<evidence type="ECO:0000259" key="8">
    <source>
        <dbReference type="Pfam" id="PF00081"/>
    </source>
</evidence>
<evidence type="ECO:0000256" key="7">
    <source>
        <dbReference type="RuleBase" id="RU000414"/>
    </source>
</evidence>
<organism evidence="10 11">
    <name type="scientific">Tistlia consotensis USBA 355</name>
    <dbReference type="NCBI Taxonomy" id="560819"/>
    <lineage>
        <taxon>Bacteria</taxon>
        <taxon>Pseudomonadati</taxon>
        <taxon>Pseudomonadota</taxon>
        <taxon>Alphaproteobacteria</taxon>
        <taxon>Rhodospirillales</taxon>
        <taxon>Rhodovibrionaceae</taxon>
        <taxon>Tistlia</taxon>
    </lineage>
</organism>
<dbReference type="Gene3D" id="3.55.40.20">
    <property type="entry name" value="Iron/manganese superoxide dismutase, C-terminal domain"/>
    <property type="match status" value="1"/>
</dbReference>
<dbReference type="STRING" id="560819.SAMN05428998_13151"/>
<dbReference type="Proteomes" id="UP000192917">
    <property type="component" value="Unassembled WGS sequence"/>
</dbReference>
<dbReference type="SUPFAM" id="SSF54719">
    <property type="entry name" value="Fe,Mn superoxide dismutase (SOD), C-terminal domain"/>
    <property type="match status" value="1"/>
</dbReference>
<dbReference type="PANTHER" id="PTHR42769:SF3">
    <property type="entry name" value="SUPEROXIDE DISMUTASE [FE] 2, CHLOROPLASTIC"/>
    <property type="match status" value="1"/>
</dbReference>
<keyword evidence="11" id="KW-1185">Reference proteome</keyword>
<accession>A0A1Y6CLN2</accession>
<dbReference type="EMBL" id="FWZX01000031">
    <property type="protein sequence ID" value="SMF72650.1"/>
    <property type="molecule type" value="Genomic_DNA"/>
</dbReference>
<evidence type="ECO:0000256" key="2">
    <source>
        <dbReference type="ARBA" id="ARBA00012682"/>
    </source>
</evidence>
<name>A0A1Y6CLN2_9PROT</name>
<evidence type="ECO:0000313" key="11">
    <source>
        <dbReference type="Proteomes" id="UP000192917"/>
    </source>
</evidence>
<evidence type="ECO:0000313" key="10">
    <source>
        <dbReference type="EMBL" id="SMF72650.1"/>
    </source>
</evidence>
<comment type="function">
    <text evidence="7">Destroys radicals which are normally produced within the cells and which are toxic to biological systems.</text>
</comment>
<dbReference type="InterPro" id="IPR001189">
    <property type="entry name" value="Mn/Fe_SOD"/>
</dbReference>
<dbReference type="GO" id="GO:0004784">
    <property type="term" value="F:superoxide dismutase activity"/>
    <property type="evidence" value="ECO:0007669"/>
    <property type="project" value="UniProtKB-EC"/>
</dbReference>
<feature type="binding site" evidence="6">
    <location>
        <position position="161"/>
    </location>
    <ligand>
        <name>Mn(2+)</name>
        <dbReference type="ChEBI" id="CHEBI:29035"/>
    </ligand>
</feature>
<feature type="binding site" evidence="6">
    <location>
        <position position="78"/>
    </location>
    <ligand>
        <name>Mn(2+)</name>
        <dbReference type="ChEBI" id="CHEBI:29035"/>
    </ligand>
</feature>
<feature type="domain" description="Manganese/iron superoxide dismutase N-terminal" evidence="8">
    <location>
        <begin position="4"/>
        <end position="85"/>
    </location>
</feature>